<dbReference type="OMA" id="HEHDSAI"/>
<evidence type="ECO:0000313" key="7">
    <source>
        <dbReference type="Proteomes" id="UP000014760"/>
    </source>
</evidence>
<comment type="subcellular location">
    <subcellularLocation>
        <location evidence="1">Cytoplasm</location>
        <location evidence="1">Cytosol</location>
    </subcellularLocation>
</comment>
<feature type="region of interest" description="Disordered" evidence="3">
    <location>
        <begin position="627"/>
        <end position="687"/>
    </location>
</feature>
<accession>R7T8C5</accession>
<evidence type="ECO:0000256" key="2">
    <source>
        <dbReference type="ARBA" id="ARBA00022490"/>
    </source>
</evidence>
<dbReference type="GO" id="GO:0051087">
    <property type="term" value="F:protein-folding chaperone binding"/>
    <property type="evidence" value="ECO:0007669"/>
    <property type="project" value="TreeGrafter"/>
</dbReference>
<dbReference type="OrthoDB" id="6122380at2759"/>
<dbReference type="HOGENOM" id="CLU_339563_0_0_1"/>
<sequence>MNTLVQLTVDRDRLKDGQRRATTTTRHKSIVPATSISAPLIRERMLSIWTHHEPDRLYMVPMDKGDPHEQVNDFLEMHYRANQRSYSLALLVSGTEYPIPVMKHNMDLDYGILLCLPLLNVQVHIQLPSGSIFKESINPMNSILDLKESINKSMGYPVEYQDILFNAHALGNHTLIMDHKIKTAAKLHLFLQPSKPFSVHVKTFWGSTYMVEATACMTVGQLLQAVLQKTFSSSFSELKERMFQYKSMYSHLLMVEYNMTILDNNTCLNQHNIKGGSTLQVMSISESRKDNVKNLEIKTHTGMAWSLKAAVYDTWFIVALRLHAKCTVSLDRMVLTLNNNVINMQCTIGALRHNNTLEIWLEVVEEAASIAGADAIMLNIKLPSGINESLTCSFKDQVKDVKSRLQMTGYKDVMYHDLYLKKVKMPPQSRLSDYKLQNNAQLELKLTEFPIYISHGPNAFAIPASTKWTVQELIAKITEKSSLVTDKCQLLYKGEAVNRVRPDLVSLDRIGATVHSKIFIESAVEVHTVQLLTDTDITTVKSNLESHETQPFEKLCQSPAALIINLKWFFKWRYPQSGKTLGVLDHRNTRRTFKELSKPVLQILGQAENKGAEKTIYPVGNDLNTETVCTPPDDVSSRFTVSTDSDSQRLEGVSSNTSSLDGGSNSLLPSIGKSSLKGSDTDGSRRKHMTVRFELPDKPDRRVSRSRGMLTNGLTTDYFITDSPKFGPLASRSDRHCVSAVDITRIKLGSVMPNYAHYNDQSVKPASRKKRPAPSFVKYQQSLLNYPLPFSGKNIAIRGQCSILKYQRTKKQTENLEALNRSKSDIGYTRVMQSSTK</sequence>
<protein>
    <recommendedName>
        <fullName evidence="4">Ubiquitin-like domain-containing protein</fullName>
    </recommendedName>
</protein>
<name>R7T8C5_CAPTE</name>
<dbReference type="EMBL" id="AMQN01003191">
    <property type="status" value="NOT_ANNOTATED_CDS"/>
    <property type="molecule type" value="Genomic_DNA"/>
</dbReference>
<dbReference type="GO" id="GO:0071816">
    <property type="term" value="P:tail-anchored membrane protein insertion into ER membrane"/>
    <property type="evidence" value="ECO:0007669"/>
    <property type="project" value="TreeGrafter"/>
</dbReference>
<dbReference type="EnsemblMetazoa" id="CapteT200566">
    <property type="protein sequence ID" value="CapteP200566"/>
    <property type="gene ID" value="CapteG200566"/>
</dbReference>
<dbReference type="InterPro" id="IPR047154">
    <property type="entry name" value="UBL4A-like"/>
</dbReference>
<evidence type="ECO:0000256" key="3">
    <source>
        <dbReference type="SAM" id="MobiDB-lite"/>
    </source>
</evidence>
<dbReference type="InterPro" id="IPR029071">
    <property type="entry name" value="Ubiquitin-like_domsf"/>
</dbReference>
<dbReference type="STRING" id="283909.R7T8C5"/>
<reference evidence="6" key="3">
    <citation type="submission" date="2015-06" db="UniProtKB">
        <authorList>
            <consortium name="EnsemblMetazoa"/>
        </authorList>
    </citation>
    <scope>IDENTIFICATION</scope>
</reference>
<dbReference type="PROSITE" id="PS50053">
    <property type="entry name" value="UBIQUITIN_2"/>
    <property type="match status" value="1"/>
</dbReference>
<feature type="compositionally biased region" description="Polar residues" evidence="3">
    <location>
        <begin position="653"/>
        <end position="678"/>
    </location>
</feature>
<keyword evidence="2" id="KW-0963">Cytoplasm</keyword>
<evidence type="ECO:0000256" key="1">
    <source>
        <dbReference type="ARBA" id="ARBA00004514"/>
    </source>
</evidence>
<keyword evidence="7" id="KW-1185">Reference proteome</keyword>
<gene>
    <name evidence="5" type="ORF">CAPTEDRAFT_200566</name>
</gene>
<dbReference type="Pfam" id="PF00240">
    <property type="entry name" value="ubiquitin"/>
    <property type="match status" value="1"/>
</dbReference>
<evidence type="ECO:0000313" key="6">
    <source>
        <dbReference type="EnsemblMetazoa" id="CapteP200566"/>
    </source>
</evidence>
<dbReference type="GO" id="GO:0071818">
    <property type="term" value="C:BAT3 complex"/>
    <property type="evidence" value="ECO:0007669"/>
    <property type="project" value="TreeGrafter"/>
</dbReference>
<dbReference type="GO" id="GO:0006620">
    <property type="term" value="P:post-translational protein targeting to endoplasmic reticulum membrane"/>
    <property type="evidence" value="ECO:0007669"/>
    <property type="project" value="InterPro"/>
</dbReference>
<organism evidence="5">
    <name type="scientific">Capitella teleta</name>
    <name type="common">Polychaete worm</name>
    <dbReference type="NCBI Taxonomy" id="283909"/>
    <lineage>
        <taxon>Eukaryota</taxon>
        <taxon>Metazoa</taxon>
        <taxon>Spiralia</taxon>
        <taxon>Lophotrochozoa</taxon>
        <taxon>Annelida</taxon>
        <taxon>Polychaeta</taxon>
        <taxon>Sedentaria</taxon>
        <taxon>Scolecida</taxon>
        <taxon>Capitellidae</taxon>
        <taxon>Capitella</taxon>
    </lineage>
</organism>
<reference evidence="5 7" key="2">
    <citation type="journal article" date="2013" name="Nature">
        <title>Insights into bilaterian evolution from three spiralian genomes.</title>
        <authorList>
            <person name="Simakov O."/>
            <person name="Marletaz F."/>
            <person name="Cho S.J."/>
            <person name="Edsinger-Gonzales E."/>
            <person name="Havlak P."/>
            <person name="Hellsten U."/>
            <person name="Kuo D.H."/>
            <person name="Larsson T."/>
            <person name="Lv J."/>
            <person name="Arendt D."/>
            <person name="Savage R."/>
            <person name="Osoegawa K."/>
            <person name="de Jong P."/>
            <person name="Grimwood J."/>
            <person name="Chapman J.A."/>
            <person name="Shapiro H."/>
            <person name="Aerts A."/>
            <person name="Otillar R.P."/>
            <person name="Terry A.Y."/>
            <person name="Boore J.L."/>
            <person name="Grigoriev I.V."/>
            <person name="Lindberg D.R."/>
            <person name="Seaver E.C."/>
            <person name="Weisblat D.A."/>
            <person name="Putnam N.H."/>
            <person name="Rokhsar D.S."/>
        </authorList>
    </citation>
    <scope>NUCLEOTIDE SEQUENCE</scope>
    <source>
        <strain evidence="5 7">I ESC-2004</strain>
    </source>
</reference>
<dbReference type="AlphaFoldDB" id="R7T8C5"/>
<dbReference type="Gene3D" id="3.10.20.90">
    <property type="entry name" value="Phosphatidylinositol 3-kinase Catalytic Subunit, Chain A, domain 1"/>
    <property type="match status" value="1"/>
</dbReference>
<dbReference type="InterPro" id="IPR000626">
    <property type="entry name" value="Ubiquitin-like_dom"/>
</dbReference>
<dbReference type="Proteomes" id="UP000014760">
    <property type="component" value="Unassembled WGS sequence"/>
</dbReference>
<dbReference type="EMBL" id="KB311138">
    <property type="protein sequence ID" value="ELT89875.1"/>
    <property type="molecule type" value="Genomic_DNA"/>
</dbReference>
<evidence type="ECO:0000313" key="5">
    <source>
        <dbReference type="EMBL" id="ELT89875.1"/>
    </source>
</evidence>
<dbReference type="PANTHER" id="PTHR46555">
    <property type="entry name" value="UBIQUITIN-LIKE PROTEIN 4A"/>
    <property type="match status" value="1"/>
</dbReference>
<proteinExistence type="predicted"/>
<evidence type="ECO:0000259" key="4">
    <source>
        <dbReference type="PROSITE" id="PS50053"/>
    </source>
</evidence>
<dbReference type="SUPFAM" id="SSF54236">
    <property type="entry name" value="Ubiquitin-like"/>
    <property type="match status" value="2"/>
</dbReference>
<reference evidence="7" key="1">
    <citation type="submission" date="2012-12" db="EMBL/GenBank/DDBJ databases">
        <authorList>
            <person name="Hellsten U."/>
            <person name="Grimwood J."/>
            <person name="Chapman J.A."/>
            <person name="Shapiro H."/>
            <person name="Aerts A."/>
            <person name="Otillar R.P."/>
            <person name="Terry A.Y."/>
            <person name="Boore J.L."/>
            <person name="Simakov O."/>
            <person name="Marletaz F."/>
            <person name="Cho S.-J."/>
            <person name="Edsinger-Gonzales E."/>
            <person name="Havlak P."/>
            <person name="Kuo D.-H."/>
            <person name="Larsson T."/>
            <person name="Lv J."/>
            <person name="Arendt D."/>
            <person name="Savage R."/>
            <person name="Osoegawa K."/>
            <person name="de Jong P."/>
            <person name="Lindberg D.R."/>
            <person name="Seaver E.C."/>
            <person name="Weisblat D.A."/>
            <person name="Putnam N.H."/>
            <person name="Grigoriev I.V."/>
            <person name="Rokhsar D.S."/>
        </authorList>
    </citation>
    <scope>NUCLEOTIDE SEQUENCE</scope>
    <source>
        <strain evidence="7">I ESC-2004</strain>
    </source>
</reference>
<feature type="domain" description="Ubiquitin-like" evidence="4">
    <location>
        <begin position="121"/>
        <end position="196"/>
    </location>
</feature>
<dbReference type="PANTHER" id="PTHR46555:SF1">
    <property type="entry name" value="UBIQUITIN-LIKE PROTEIN 4A"/>
    <property type="match status" value="1"/>
</dbReference>